<sequence length="223" mass="24738">MTGLSLIKKNKSAIYITMILFLLVLVAISGYFMNTSKNLGNKKTELTKNKATISIQPLVFSQEVENKNKFILSADSAKFFQEQGKGILKNFSITYIYNGGKKLTISGANAEVNINANRDFSQDISIANIYSGGKITAVSSEGYRFETKDLVWNGDRKVISTKEPITFYGKNFKLTGEGLNADINNEEIEITSKVDVTAAPESLDKLKPENTNIKNPLGRKIYQ</sequence>
<gene>
    <name evidence="2" type="ORF">A3G31_02435</name>
</gene>
<dbReference type="STRING" id="1817883.A3G31_02435"/>
<evidence type="ECO:0000313" key="3">
    <source>
        <dbReference type="Proteomes" id="UP000178082"/>
    </source>
</evidence>
<dbReference type="NCBIfam" id="TIGR04409">
    <property type="entry name" value="LptC_YrbK"/>
    <property type="match status" value="1"/>
</dbReference>
<dbReference type="Gene3D" id="2.60.450.10">
    <property type="entry name" value="Lipopolysaccharide (LPS) transport protein A like domain"/>
    <property type="match status" value="1"/>
</dbReference>
<proteinExistence type="predicted"/>
<keyword evidence="1" id="KW-1133">Transmembrane helix</keyword>
<reference evidence="2 3" key="1">
    <citation type="journal article" date="2016" name="Nat. Commun.">
        <title>Thousands of microbial genomes shed light on interconnected biogeochemical processes in an aquifer system.</title>
        <authorList>
            <person name="Anantharaman K."/>
            <person name="Brown C.T."/>
            <person name="Hug L.A."/>
            <person name="Sharon I."/>
            <person name="Castelle C.J."/>
            <person name="Probst A.J."/>
            <person name="Thomas B.C."/>
            <person name="Singh A."/>
            <person name="Wilkins M.J."/>
            <person name="Karaoz U."/>
            <person name="Brodie E.L."/>
            <person name="Williams K.H."/>
            <person name="Hubbard S.S."/>
            <person name="Banfield J.F."/>
        </authorList>
    </citation>
    <scope>NUCLEOTIDE SEQUENCE [LARGE SCALE GENOMIC DNA]</scope>
</reference>
<feature type="transmembrane region" description="Helical" evidence="1">
    <location>
        <begin position="12"/>
        <end position="33"/>
    </location>
</feature>
<dbReference type="InterPro" id="IPR010664">
    <property type="entry name" value="LipoPS_assembly_LptC-rel"/>
</dbReference>
<dbReference type="InterPro" id="IPR026265">
    <property type="entry name" value="LptC"/>
</dbReference>
<comment type="caution">
    <text evidence="2">The sequence shown here is derived from an EMBL/GenBank/DDBJ whole genome shotgun (WGS) entry which is preliminary data.</text>
</comment>
<dbReference type="Proteomes" id="UP000178082">
    <property type="component" value="Unassembled WGS sequence"/>
</dbReference>
<dbReference type="AlphaFoldDB" id="A0A1F7SPC9"/>
<keyword evidence="1" id="KW-0472">Membrane</keyword>
<evidence type="ECO:0000256" key="1">
    <source>
        <dbReference type="SAM" id="Phobius"/>
    </source>
</evidence>
<name>A0A1F7SPC9_9BACT</name>
<dbReference type="Pfam" id="PF06835">
    <property type="entry name" value="LptC"/>
    <property type="match status" value="1"/>
</dbReference>
<keyword evidence="1" id="KW-0812">Transmembrane</keyword>
<dbReference type="EMBL" id="MGDI01000004">
    <property type="protein sequence ID" value="OGL55078.1"/>
    <property type="molecule type" value="Genomic_DNA"/>
</dbReference>
<dbReference type="GO" id="GO:0005886">
    <property type="term" value="C:plasma membrane"/>
    <property type="evidence" value="ECO:0007669"/>
    <property type="project" value="InterPro"/>
</dbReference>
<accession>A0A1F7SPC9</accession>
<dbReference type="GO" id="GO:0015221">
    <property type="term" value="F:lipopolysaccharide transmembrane transporter activity"/>
    <property type="evidence" value="ECO:0007669"/>
    <property type="project" value="InterPro"/>
</dbReference>
<evidence type="ECO:0000313" key="2">
    <source>
        <dbReference type="EMBL" id="OGL55078.1"/>
    </source>
</evidence>
<organism evidence="2 3">
    <name type="scientific">Candidatus Schekmanbacteria bacterium RIFCSPLOWO2_12_FULL_38_15</name>
    <dbReference type="NCBI Taxonomy" id="1817883"/>
    <lineage>
        <taxon>Bacteria</taxon>
        <taxon>Candidatus Schekmaniibacteriota</taxon>
    </lineage>
</organism>
<protein>
    <submittedName>
        <fullName evidence="2">LPS export ABC transporter periplasmic protein LptC</fullName>
    </submittedName>
</protein>